<dbReference type="AlphaFoldDB" id="A0A9W7C0K9"/>
<accession>A0A9W7C0K9</accession>
<feature type="region of interest" description="Disordered" evidence="1">
    <location>
        <begin position="130"/>
        <end position="150"/>
    </location>
</feature>
<evidence type="ECO:0000313" key="2">
    <source>
        <dbReference type="EMBL" id="GMH95785.1"/>
    </source>
</evidence>
<protein>
    <submittedName>
        <fullName evidence="2">Uncharacterized protein</fullName>
    </submittedName>
</protein>
<sequence>MLALVECVHGKLPFLYVKGGRMNYTDLLNSLLSTLHPACYHILLHENNNLIPNDNGTFWWATTDSGNANMHSASLTLRNLGTFFGHAFTKNKIILEKSYWIHLRSSCSLWKTFFLTALLFDREVSDEMKGLSDEDDEDGKDDKDDEEMKELSDEMKRLISNVISAINDAENTALEDGGLTVFDTGEKTKLSAEIFKQRVEFVGYLDKMTSEKRLSLGITDEKLEPIQSAIRRGVNYYNCTQWKPLLCQCVSMFEEFVGIEGLSSLDWDNSKLVGLRLIGDLAKYALGDDNDSCDCEEMGNKSVGSEGMNPIMKHASELTTLVNGGLSLVCSGGCSGRLLFCTKEEGTVMVNSTAVQNLLVEINMLMDVRRLRCVSLKMILN</sequence>
<comment type="caution">
    <text evidence="2">The sequence shown here is derived from an EMBL/GenBank/DDBJ whole genome shotgun (WGS) entry which is preliminary data.</text>
</comment>
<evidence type="ECO:0000256" key="1">
    <source>
        <dbReference type="SAM" id="MobiDB-lite"/>
    </source>
</evidence>
<dbReference type="Proteomes" id="UP001165160">
    <property type="component" value="Unassembled WGS sequence"/>
</dbReference>
<evidence type="ECO:0000313" key="3">
    <source>
        <dbReference type="Proteomes" id="UP001165160"/>
    </source>
</evidence>
<keyword evidence="3" id="KW-1185">Reference proteome</keyword>
<proteinExistence type="predicted"/>
<gene>
    <name evidence="2" type="ORF">TrVE_jg12752</name>
</gene>
<feature type="compositionally biased region" description="Acidic residues" evidence="1">
    <location>
        <begin position="133"/>
        <end position="148"/>
    </location>
</feature>
<dbReference type="EMBL" id="BRXX01000173">
    <property type="protein sequence ID" value="GMH95785.1"/>
    <property type="molecule type" value="Genomic_DNA"/>
</dbReference>
<name>A0A9W7C0K9_9STRA</name>
<reference evidence="3" key="1">
    <citation type="journal article" date="2023" name="Commun. Biol.">
        <title>Genome analysis of Parmales, the sister group of diatoms, reveals the evolutionary specialization of diatoms from phago-mixotrophs to photoautotrophs.</title>
        <authorList>
            <person name="Ban H."/>
            <person name="Sato S."/>
            <person name="Yoshikawa S."/>
            <person name="Yamada K."/>
            <person name="Nakamura Y."/>
            <person name="Ichinomiya M."/>
            <person name="Sato N."/>
            <person name="Blanc-Mathieu R."/>
            <person name="Endo H."/>
            <person name="Kuwata A."/>
            <person name="Ogata H."/>
        </authorList>
    </citation>
    <scope>NUCLEOTIDE SEQUENCE [LARGE SCALE GENOMIC DNA]</scope>
    <source>
        <strain evidence="3">NIES 3699</strain>
    </source>
</reference>
<organism evidence="2 3">
    <name type="scientific">Triparma verrucosa</name>
    <dbReference type="NCBI Taxonomy" id="1606542"/>
    <lineage>
        <taxon>Eukaryota</taxon>
        <taxon>Sar</taxon>
        <taxon>Stramenopiles</taxon>
        <taxon>Ochrophyta</taxon>
        <taxon>Bolidophyceae</taxon>
        <taxon>Parmales</taxon>
        <taxon>Triparmaceae</taxon>
        <taxon>Triparma</taxon>
    </lineage>
</organism>